<dbReference type="Proteomes" id="UP000683000">
    <property type="component" value="Unassembled WGS sequence"/>
</dbReference>
<dbReference type="OrthoDB" id="435593at2759"/>
<name>A0A8I2Z2G4_9AGAM</name>
<proteinExistence type="predicted"/>
<dbReference type="EMBL" id="JAGFBS010000002">
    <property type="protein sequence ID" value="KAG6381097.1"/>
    <property type="molecule type" value="Genomic_DNA"/>
</dbReference>
<dbReference type="AlphaFoldDB" id="A0A8I2Z2G4"/>
<sequence>MDNIQPLLSALEVFTRAPDKVTLENANSWLQEFQHSVNPLSPLAHSSDPQSDLALVLARRLVDLQPPSPLSRCTTCRKALCRPNL</sequence>
<gene>
    <name evidence="1" type="ORF">JVT61DRAFT_5494</name>
</gene>
<evidence type="ECO:0000313" key="2">
    <source>
        <dbReference type="Proteomes" id="UP000683000"/>
    </source>
</evidence>
<protein>
    <submittedName>
        <fullName evidence="1">Uncharacterized protein</fullName>
    </submittedName>
</protein>
<keyword evidence="2" id="KW-1185">Reference proteome</keyword>
<reference evidence="1" key="1">
    <citation type="submission" date="2021-03" db="EMBL/GenBank/DDBJ databases">
        <title>Evolutionary innovations through gain and loss of genes in the ectomycorrhizal Boletales.</title>
        <authorList>
            <person name="Wu G."/>
            <person name="Miyauchi S."/>
            <person name="Morin E."/>
            <person name="Yang Z.-L."/>
            <person name="Xu J."/>
            <person name="Martin F.M."/>
        </authorList>
    </citation>
    <scope>NUCLEOTIDE SEQUENCE</scope>
    <source>
        <strain evidence="1">BR01</strain>
    </source>
</reference>
<accession>A0A8I2Z2G4</accession>
<evidence type="ECO:0000313" key="1">
    <source>
        <dbReference type="EMBL" id="KAG6381097.1"/>
    </source>
</evidence>
<comment type="caution">
    <text evidence="1">The sequence shown here is derived from an EMBL/GenBank/DDBJ whole genome shotgun (WGS) entry which is preliminary data.</text>
</comment>
<organism evidence="1 2">
    <name type="scientific">Boletus reticuloceps</name>
    <dbReference type="NCBI Taxonomy" id="495285"/>
    <lineage>
        <taxon>Eukaryota</taxon>
        <taxon>Fungi</taxon>
        <taxon>Dikarya</taxon>
        <taxon>Basidiomycota</taxon>
        <taxon>Agaricomycotina</taxon>
        <taxon>Agaricomycetes</taxon>
        <taxon>Agaricomycetidae</taxon>
        <taxon>Boletales</taxon>
        <taxon>Boletineae</taxon>
        <taxon>Boletaceae</taxon>
        <taxon>Boletoideae</taxon>
        <taxon>Boletus</taxon>
    </lineage>
</organism>